<dbReference type="NCBIfam" id="TIGR01098">
    <property type="entry name" value="3A0109s03R"/>
    <property type="match status" value="1"/>
</dbReference>
<accession>V5WIC3</accession>
<protein>
    <submittedName>
        <fullName evidence="4">Phosphonate ABC transporter phosphate-binding periplasmic component</fullName>
    </submittedName>
</protein>
<organism evidence="4 5">
    <name type="scientific">Salinispira pacifica</name>
    <dbReference type="NCBI Taxonomy" id="1307761"/>
    <lineage>
        <taxon>Bacteria</taxon>
        <taxon>Pseudomonadati</taxon>
        <taxon>Spirochaetota</taxon>
        <taxon>Spirochaetia</taxon>
        <taxon>Spirochaetales</taxon>
        <taxon>Spirochaetaceae</taxon>
        <taxon>Salinispira</taxon>
    </lineage>
</organism>
<dbReference type="GO" id="GO:0055085">
    <property type="term" value="P:transmembrane transport"/>
    <property type="evidence" value="ECO:0007669"/>
    <property type="project" value="InterPro"/>
</dbReference>
<dbReference type="Pfam" id="PF12974">
    <property type="entry name" value="Phosphonate-bd"/>
    <property type="match status" value="1"/>
</dbReference>
<sequence>MVMRNTFVRLGLLLVLMLVLTGTVFAAGANEAEASQEEDVKYGDLRLGLVDQDGDLVADAPENEADWVDPQVLVFAYTPVEDPEVYRDVWSEFLDHLSAETGKEVQFFPVQSNAAQLEAMRAGRLHVAGFNTGSNPLAVNAAGFIPFAMMAGEDGSFGYEMEIITHVDSDITQVEDLEGRTLAFTSPTSNSGFKAPSALLKGEFDMIADEDFNTTFSGAHDASILGVANKDYEAASIANSVLARMIERGLVDESELRTIYKSQTFPTTGYGYVYNLKPELADSIRQAFFSFDWEGTQLLAEFGQNGESQFIPITYKNHWAVIRTIDEANGVSYDVN</sequence>
<feature type="chain" id="PRO_5004741942" evidence="3">
    <location>
        <begin position="27"/>
        <end position="336"/>
    </location>
</feature>
<keyword evidence="5" id="KW-1185">Reference proteome</keyword>
<dbReference type="Proteomes" id="UP000018680">
    <property type="component" value="Chromosome"/>
</dbReference>
<dbReference type="Gene3D" id="3.40.190.10">
    <property type="entry name" value="Periplasmic binding protein-like II"/>
    <property type="match status" value="2"/>
</dbReference>
<dbReference type="GO" id="GO:0043190">
    <property type="term" value="C:ATP-binding cassette (ABC) transporter complex"/>
    <property type="evidence" value="ECO:0007669"/>
    <property type="project" value="InterPro"/>
</dbReference>
<dbReference type="AlphaFoldDB" id="V5WIC3"/>
<proteinExistence type="inferred from homology"/>
<dbReference type="HOGENOM" id="CLU_051472_1_0_12"/>
<dbReference type="STRING" id="1307761.L21SP2_1528"/>
<evidence type="ECO:0000313" key="5">
    <source>
        <dbReference type="Proteomes" id="UP000018680"/>
    </source>
</evidence>
<name>V5WIC3_9SPIO</name>
<dbReference type="RefSeq" id="WP_024267841.1">
    <property type="nucleotide sequence ID" value="NC_023035.1"/>
</dbReference>
<evidence type="ECO:0000256" key="2">
    <source>
        <dbReference type="ARBA" id="ARBA00022729"/>
    </source>
</evidence>
<evidence type="ECO:0000256" key="3">
    <source>
        <dbReference type="SAM" id="SignalP"/>
    </source>
</evidence>
<dbReference type="PATRIC" id="fig|1307761.3.peg.1523"/>
<dbReference type="eggNOG" id="COG3221">
    <property type="taxonomic scope" value="Bacteria"/>
</dbReference>
<feature type="signal peptide" evidence="3">
    <location>
        <begin position="1"/>
        <end position="26"/>
    </location>
</feature>
<dbReference type="InterPro" id="IPR005770">
    <property type="entry name" value="PhnD"/>
</dbReference>
<dbReference type="SUPFAM" id="SSF53850">
    <property type="entry name" value="Periplasmic binding protein-like II"/>
    <property type="match status" value="1"/>
</dbReference>
<dbReference type="PANTHER" id="PTHR35841:SF1">
    <property type="entry name" value="PHOSPHONATES-BINDING PERIPLASMIC PROTEIN"/>
    <property type="match status" value="1"/>
</dbReference>
<evidence type="ECO:0000256" key="1">
    <source>
        <dbReference type="ARBA" id="ARBA00007162"/>
    </source>
</evidence>
<gene>
    <name evidence="4" type="ORF">L21SP2_1528</name>
</gene>
<evidence type="ECO:0000313" key="4">
    <source>
        <dbReference type="EMBL" id="AHC14921.1"/>
    </source>
</evidence>
<dbReference type="EMBL" id="CP006939">
    <property type="protein sequence ID" value="AHC14921.1"/>
    <property type="molecule type" value="Genomic_DNA"/>
</dbReference>
<keyword evidence="2 3" id="KW-0732">Signal</keyword>
<reference evidence="4 5" key="1">
    <citation type="journal article" date="2015" name="Stand. Genomic Sci.">
        <title>Complete genome sequence and description of Salinispira pacifica gen. nov., sp. nov., a novel spirochaete isolated form a hypersaline microbial mat.</title>
        <authorList>
            <person name="Ben Hania W."/>
            <person name="Joseph M."/>
            <person name="Schumann P."/>
            <person name="Bunk B."/>
            <person name="Fiebig A."/>
            <person name="Sproer C."/>
            <person name="Klenk H.P."/>
            <person name="Fardeau M.L."/>
            <person name="Spring S."/>
        </authorList>
    </citation>
    <scope>NUCLEOTIDE SEQUENCE [LARGE SCALE GENOMIC DNA]</scope>
    <source>
        <strain evidence="4 5">L21-RPul-D2</strain>
    </source>
</reference>
<dbReference type="PANTHER" id="PTHR35841">
    <property type="entry name" value="PHOSPHONATES-BINDING PERIPLASMIC PROTEIN"/>
    <property type="match status" value="1"/>
</dbReference>
<comment type="similarity">
    <text evidence="1">Belongs to the phosphate/phosphite/phosphonate binding protein family.</text>
</comment>
<dbReference type="KEGG" id="slr:L21SP2_1528"/>